<evidence type="ECO:0000313" key="1">
    <source>
        <dbReference type="EMBL" id="BAC84065.1"/>
    </source>
</evidence>
<evidence type="ECO:0000313" key="2">
    <source>
        <dbReference type="Proteomes" id="UP000000763"/>
    </source>
</evidence>
<dbReference type="EMBL" id="AP005199">
    <property type="protein sequence ID" value="BAC84065.1"/>
    <property type="molecule type" value="Genomic_DNA"/>
</dbReference>
<reference evidence="2" key="1">
    <citation type="journal article" date="2005" name="Nature">
        <title>The map-based sequence of the rice genome.</title>
        <authorList>
            <consortium name="International rice genome sequencing project (IRGSP)"/>
            <person name="Matsumoto T."/>
            <person name="Wu J."/>
            <person name="Kanamori H."/>
            <person name="Katayose Y."/>
            <person name="Fujisawa M."/>
            <person name="Namiki N."/>
            <person name="Mizuno H."/>
            <person name="Yamamoto K."/>
            <person name="Antonio B.A."/>
            <person name="Baba T."/>
            <person name="Sakata K."/>
            <person name="Nagamura Y."/>
            <person name="Aoki H."/>
            <person name="Arikawa K."/>
            <person name="Arita K."/>
            <person name="Bito T."/>
            <person name="Chiden Y."/>
            <person name="Fujitsuka N."/>
            <person name="Fukunaka R."/>
            <person name="Hamada M."/>
            <person name="Harada C."/>
            <person name="Hayashi A."/>
            <person name="Hijishita S."/>
            <person name="Honda M."/>
            <person name="Hosokawa S."/>
            <person name="Ichikawa Y."/>
            <person name="Idonuma A."/>
            <person name="Iijima M."/>
            <person name="Ikeda M."/>
            <person name="Ikeno M."/>
            <person name="Ito K."/>
            <person name="Ito S."/>
            <person name="Ito T."/>
            <person name="Ito Y."/>
            <person name="Ito Y."/>
            <person name="Iwabuchi A."/>
            <person name="Kamiya K."/>
            <person name="Karasawa W."/>
            <person name="Kurita K."/>
            <person name="Katagiri S."/>
            <person name="Kikuta A."/>
            <person name="Kobayashi H."/>
            <person name="Kobayashi N."/>
            <person name="Machita K."/>
            <person name="Maehara T."/>
            <person name="Masukawa M."/>
            <person name="Mizubayashi T."/>
            <person name="Mukai Y."/>
            <person name="Nagasaki H."/>
            <person name="Nagata Y."/>
            <person name="Naito S."/>
            <person name="Nakashima M."/>
            <person name="Nakama Y."/>
            <person name="Nakamichi Y."/>
            <person name="Nakamura M."/>
            <person name="Meguro A."/>
            <person name="Negishi M."/>
            <person name="Ohta I."/>
            <person name="Ohta T."/>
            <person name="Okamoto M."/>
            <person name="Ono N."/>
            <person name="Saji S."/>
            <person name="Sakaguchi M."/>
            <person name="Sakai K."/>
            <person name="Shibata M."/>
            <person name="Shimokawa T."/>
            <person name="Song J."/>
            <person name="Takazaki Y."/>
            <person name="Terasawa K."/>
            <person name="Tsugane M."/>
            <person name="Tsuji K."/>
            <person name="Ueda S."/>
            <person name="Waki K."/>
            <person name="Yamagata H."/>
            <person name="Yamamoto M."/>
            <person name="Yamamoto S."/>
            <person name="Yamane H."/>
            <person name="Yoshiki S."/>
            <person name="Yoshihara R."/>
            <person name="Yukawa K."/>
            <person name="Zhong H."/>
            <person name="Yano M."/>
            <person name="Yuan Q."/>
            <person name="Ouyang S."/>
            <person name="Liu J."/>
            <person name="Jones K.M."/>
            <person name="Gansberger K."/>
            <person name="Moffat K."/>
            <person name="Hill J."/>
            <person name="Bera J."/>
            <person name="Fadrosh D."/>
            <person name="Jin S."/>
            <person name="Johri S."/>
            <person name="Kim M."/>
            <person name="Overton L."/>
            <person name="Reardon M."/>
            <person name="Tsitrin T."/>
            <person name="Vuong H."/>
            <person name="Weaver B."/>
            <person name="Ciecko A."/>
            <person name="Tallon L."/>
            <person name="Jackson J."/>
            <person name="Pai G."/>
            <person name="Aken S.V."/>
            <person name="Utterback T."/>
            <person name="Reidmuller S."/>
            <person name="Feldblyum T."/>
            <person name="Hsiao J."/>
            <person name="Zismann V."/>
            <person name="Iobst S."/>
            <person name="de Vazeille A.R."/>
            <person name="Buell C.R."/>
            <person name="Ying K."/>
            <person name="Li Y."/>
            <person name="Lu T."/>
            <person name="Huang Y."/>
            <person name="Zhao Q."/>
            <person name="Feng Q."/>
            <person name="Zhang L."/>
            <person name="Zhu J."/>
            <person name="Weng Q."/>
            <person name="Mu J."/>
            <person name="Lu Y."/>
            <person name="Fan D."/>
            <person name="Liu Y."/>
            <person name="Guan J."/>
            <person name="Zhang Y."/>
            <person name="Yu S."/>
            <person name="Liu X."/>
            <person name="Zhang Y."/>
            <person name="Hong G."/>
            <person name="Han B."/>
            <person name="Choisne N."/>
            <person name="Demange N."/>
            <person name="Orjeda G."/>
            <person name="Samain S."/>
            <person name="Cattolico L."/>
            <person name="Pelletier E."/>
            <person name="Couloux A."/>
            <person name="Segurens B."/>
            <person name="Wincker P."/>
            <person name="D'Hont A."/>
            <person name="Scarpelli C."/>
            <person name="Weissenbach J."/>
            <person name="Salanoubat M."/>
            <person name="Quetier F."/>
            <person name="Yu Y."/>
            <person name="Kim H.R."/>
            <person name="Rambo T."/>
            <person name="Currie J."/>
            <person name="Collura K."/>
            <person name="Luo M."/>
            <person name="Yang T."/>
            <person name="Ammiraju J.S.S."/>
            <person name="Engler F."/>
            <person name="Soderlund C."/>
            <person name="Wing R.A."/>
            <person name="Palmer L.E."/>
            <person name="de la Bastide M."/>
            <person name="Spiegel L."/>
            <person name="Nascimento L."/>
            <person name="Zutavern T."/>
            <person name="O'Shaughnessy A."/>
            <person name="Dike S."/>
            <person name="Dedhia N."/>
            <person name="Preston R."/>
            <person name="Balija V."/>
            <person name="McCombie W.R."/>
            <person name="Chow T."/>
            <person name="Chen H."/>
            <person name="Chung M."/>
            <person name="Chen C."/>
            <person name="Shaw J."/>
            <person name="Wu H."/>
            <person name="Hsiao K."/>
            <person name="Chao Y."/>
            <person name="Chu M."/>
            <person name="Cheng C."/>
            <person name="Hour A."/>
            <person name="Lee P."/>
            <person name="Lin S."/>
            <person name="Lin Y."/>
            <person name="Liou J."/>
            <person name="Liu S."/>
            <person name="Hsing Y."/>
            <person name="Raghuvanshi S."/>
            <person name="Mohanty A."/>
            <person name="Bharti A.K."/>
            <person name="Gaur A."/>
            <person name="Gupta V."/>
            <person name="Kumar D."/>
            <person name="Ravi V."/>
            <person name="Vij S."/>
            <person name="Kapur A."/>
            <person name="Khurana P."/>
            <person name="Khurana P."/>
            <person name="Khurana J.P."/>
            <person name="Tyagi A.K."/>
            <person name="Gaikwad K."/>
            <person name="Singh A."/>
            <person name="Dalal V."/>
            <person name="Srivastava S."/>
            <person name="Dixit A."/>
            <person name="Pal A.K."/>
            <person name="Ghazi I.A."/>
            <person name="Yadav M."/>
            <person name="Pandit A."/>
            <person name="Bhargava A."/>
            <person name="Sureshbabu K."/>
            <person name="Batra K."/>
            <person name="Sharma T.R."/>
            <person name="Mohapatra T."/>
            <person name="Singh N.K."/>
            <person name="Messing J."/>
            <person name="Nelson A.B."/>
            <person name="Fuks G."/>
            <person name="Kavchok S."/>
            <person name="Keizer G."/>
            <person name="Linton E."/>
            <person name="Llaca V."/>
            <person name="Song R."/>
            <person name="Tanyolac B."/>
            <person name="Young S."/>
            <person name="Ho-Il K."/>
            <person name="Hahn J.H."/>
            <person name="Sangsakoo G."/>
            <person name="Vanavichit A."/>
            <person name="de Mattos Luiz.A.T."/>
            <person name="Zimmer P.D."/>
            <person name="Malone G."/>
            <person name="Dellagostin O."/>
            <person name="de Oliveira A.C."/>
            <person name="Bevan M."/>
            <person name="Bancroft I."/>
            <person name="Minx P."/>
            <person name="Cordum H."/>
            <person name="Wilson R."/>
            <person name="Cheng Z."/>
            <person name="Jin W."/>
            <person name="Jiang J."/>
            <person name="Leong S.A."/>
            <person name="Iwama H."/>
            <person name="Gojobori T."/>
            <person name="Itoh T."/>
            <person name="Niimura Y."/>
            <person name="Fujii Y."/>
            <person name="Habara T."/>
            <person name="Sakai H."/>
            <person name="Sato Y."/>
            <person name="Wilson G."/>
            <person name="Kumar K."/>
            <person name="McCouch S."/>
            <person name="Juretic N."/>
            <person name="Hoen D."/>
            <person name="Wright S."/>
            <person name="Bruskiewich R."/>
            <person name="Bureau T."/>
            <person name="Miyao A."/>
            <person name="Hirochika H."/>
            <person name="Nishikawa T."/>
            <person name="Kadowaki K."/>
            <person name="Sugiura M."/>
            <person name="Burr B."/>
            <person name="Sasaki T."/>
        </authorList>
    </citation>
    <scope>NUCLEOTIDE SEQUENCE [LARGE SCALE GENOMIC DNA]</scope>
    <source>
        <strain evidence="2">cv. Nipponbare</strain>
    </source>
</reference>
<protein>
    <submittedName>
        <fullName evidence="1">Uncharacterized protein</fullName>
    </submittedName>
</protein>
<sequence>MARSYSYMNDDDDDICYLYPSFVDRSVNLEHSWPEALTIDKLTTTHKLIKVPPVRI</sequence>
<accession>Q6Z3Y0</accession>
<organism evidence="1 2">
    <name type="scientific">Oryza sativa subsp. japonica</name>
    <name type="common">Rice</name>
    <dbReference type="NCBI Taxonomy" id="39947"/>
    <lineage>
        <taxon>Eukaryota</taxon>
        <taxon>Viridiplantae</taxon>
        <taxon>Streptophyta</taxon>
        <taxon>Embryophyta</taxon>
        <taxon>Tracheophyta</taxon>
        <taxon>Spermatophyta</taxon>
        <taxon>Magnoliopsida</taxon>
        <taxon>Liliopsida</taxon>
        <taxon>Poales</taxon>
        <taxon>Poaceae</taxon>
        <taxon>BOP clade</taxon>
        <taxon>Oryzoideae</taxon>
        <taxon>Oryzeae</taxon>
        <taxon>Oryzinae</taxon>
        <taxon>Oryza</taxon>
        <taxon>Oryza sativa</taxon>
    </lineage>
</organism>
<name>Q6Z3Y0_ORYSJ</name>
<proteinExistence type="predicted"/>
<dbReference type="Proteomes" id="UP000000763">
    <property type="component" value="Chromosome 7"/>
</dbReference>
<dbReference type="AlphaFoldDB" id="Q6Z3Y0"/>
<gene>
    <name evidence="1" type="primary">P0627E10.20</name>
</gene>
<reference evidence="2" key="2">
    <citation type="journal article" date="2008" name="Nucleic Acids Res.">
        <title>The rice annotation project database (RAP-DB): 2008 update.</title>
        <authorList>
            <consortium name="The rice annotation project (RAP)"/>
        </authorList>
    </citation>
    <scope>GENOME REANNOTATION</scope>
    <source>
        <strain evidence="2">cv. Nipponbare</strain>
    </source>
</reference>